<keyword evidence="2" id="KW-1185">Reference proteome</keyword>
<accession>A0ACC1CEJ3</accession>
<organism evidence="1 2">
    <name type="scientific">Dendrolimus kikuchii</name>
    <dbReference type="NCBI Taxonomy" id="765133"/>
    <lineage>
        <taxon>Eukaryota</taxon>
        <taxon>Metazoa</taxon>
        <taxon>Ecdysozoa</taxon>
        <taxon>Arthropoda</taxon>
        <taxon>Hexapoda</taxon>
        <taxon>Insecta</taxon>
        <taxon>Pterygota</taxon>
        <taxon>Neoptera</taxon>
        <taxon>Endopterygota</taxon>
        <taxon>Lepidoptera</taxon>
        <taxon>Glossata</taxon>
        <taxon>Ditrysia</taxon>
        <taxon>Bombycoidea</taxon>
        <taxon>Lasiocampidae</taxon>
        <taxon>Dendrolimus</taxon>
    </lineage>
</organism>
<dbReference type="EMBL" id="CM034415">
    <property type="protein sequence ID" value="KAJ0170013.1"/>
    <property type="molecule type" value="Genomic_DNA"/>
</dbReference>
<proteinExistence type="predicted"/>
<sequence>MNSTKIMTNTAKGPIIDPGLCRCCGAAKKCRLLTVEYDWMGQKEIYSDMLFDCFGLLISNLDGEPEERLICANCVVRLRDATSFRLQVLKCEEIMLKSKIHGAVDIVDDKIKIEIKVETPHSPAPADDDDGDEHCNYDDINDIDDVKPEPRTLRTRLKASKMMKGAPTKRRVSTKKTHAKEMELKKDMLLKMRKMRAKLNGLKQAGVNNRVQSKDLKEKKEMLLQIREMRVKLAAMRQTAHLTTEHKKHFYTEVNEEFLKFRLKSGTVSCVECDRTFSFFHALKKHMAEHFGTFICDICGSHYFEERLLVQHKRCHKPETETTESYACGECGKCFKSKKNRYFHIASAFCKSGFHWD</sequence>
<comment type="caution">
    <text evidence="1">The sequence shown here is derived from an EMBL/GenBank/DDBJ whole genome shotgun (WGS) entry which is preliminary data.</text>
</comment>
<reference evidence="1 2" key="1">
    <citation type="journal article" date="2021" name="Front. Genet.">
        <title>Chromosome-Level Genome Assembly Reveals Significant Gene Expansion in the Toll and IMD Signaling Pathways of Dendrolimus kikuchii.</title>
        <authorList>
            <person name="Zhou J."/>
            <person name="Wu P."/>
            <person name="Xiong Z."/>
            <person name="Liu N."/>
            <person name="Zhao N."/>
            <person name="Ji M."/>
            <person name="Qiu Y."/>
            <person name="Yang B."/>
        </authorList>
    </citation>
    <scope>NUCLEOTIDE SEQUENCE [LARGE SCALE GENOMIC DNA]</scope>
    <source>
        <strain evidence="1">Ann1</strain>
    </source>
</reference>
<gene>
    <name evidence="1" type="ORF">K1T71_014619</name>
</gene>
<name>A0ACC1CEJ3_9NEOP</name>
<evidence type="ECO:0000313" key="2">
    <source>
        <dbReference type="Proteomes" id="UP000824533"/>
    </source>
</evidence>
<dbReference type="Proteomes" id="UP000824533">
    <property type="component" value="Linkage Group LG29"/>
</dbReference>
<protein>
    <submittedName>
        <fullName evidence="1">Uncharacterized protein</fullName>
    </submittedName>
</protein>
<evidence type="ECO:0000313" key="1">
    <source>
        <dbReference type="EMBL" id="KAJ0170013.1"/>
    </source>
</evidence>